<dbReference type="CDD" id="cd05154">
    <property type="entry name" value="ACAD10_11_N-like"/>
    <property type="match status" value="1"/>
</dbReference>
<dbReference type="InterPro" id="IPR052898">
    <property type="entry name" value="ACAD10-like"/>
</dbReference>
<accession>A0ABV7KW96</accession>
<dbReference type="Gene3D" id="3.90.1200.10">
    <property type="match status" value="1"/>
</dbReference>
<reference evidence="3" key="1">
    <citation type="journal article" date="2019" name="Int. J. Syst. Evol. Microbiol.">
        <title>The Global Catalogue of Microorganisms (GCM) 10K type strain sequencing project: providing services to taxonomists for standard genome sequencing and annotation.</title>
        <authorList>
            <consortium name="The Broad Institute Genomics Platform"/>
            <consortium name="The Broad Institute Genome Sequencing Center for Infectious Disease"/>
            <person name="Wu L."/>
            <person name="Ma J."/>
        </authorList>
    </citation>
    <scope>NUCLEOTIDE SEQUENCE [LARGE SCALE GENOMIC DNA]</scope>
    <source>
        <strain evidence="3">KCTC 42964</strain>
    </source>
</reference>
<dbReference type="Pfam" id="PF01636">
    <property type="entry name" value="APH"/>
    <property type="match status" value="1"/>
</dbReference>
<dbReference type="RefSeq" id="WP_379898382.1">
    <property type="nucleotide sequence ID" value="NZ_JBHRTR010000013.1"/>
</dbReference>
<organism evidence="2 3">
    <name type="scientific">Marinibaculum pumilum</name>
    <dbReference type="NCBI Taxonomy" id="1766165"/>
    <lineage>
        <taxon>Bacteria</taxon>
        <taxon>Pseudomonadati</taxon>
        <taxon>Pseudomonadota</taxon>
        <taxon>Alphaproteobacteria</taxon>
        <taxon>Rhodospirillales</taxon>
        <taxon>Rhodospirillaceae</taxon>
        <taxon>Marinibaculum</taxon>
    </lineage>
</organism>
<comment type="caution">
    <text evidence="2">The sequence shown here is derived from an EMBL/GenBank/DDBJ whole genome shotgun (WGS) entry which is preliminary data.</text>
</comment>
<gene>
    <name evidence="2" type="ORF">ACFOGJ_04165</name>
</gene>
<name>A0ABV7KW96_9PROT</name>
<feature type="domain" description="Aminoglycoside phosphotransferase" evidence="1">
    <location>
        <begin position="37"/>
        <end position="259"/>
    </location>
</feature>
<keyword evidence="3" id="KW-1185">Reference proteome</keyword>
<dbReference type="EMBL" id="JBHRTR010000013">
    <property type="protein sequence ID" value="MFC3226409.1"/>
    <property type="molecule type" value="Genomic_DNA"/>
</dbReference>
<sequence length="348" mass="38639">MRHERDVGPVRAAHQFDQAALTDYLADRLPDFRGPLTVSQFRGGHSNPTYLLHMPGRSLVLRKKPGGRLLPSAHAIDREAVVMRALRDAGLPVPDIHLYCEDAGVIGTPFFVMDFVRGRVFRDPALPELEPRERGQIYDAMNTALAQLHRIDPAAAGLSDFGRAGNYFARQLDRWARQYEASSTGEIPAMARLLEWLQAHAPPDEPAAVVHGDYRLENMIFHEHEPEVLAVIDWELSTLGHPLADLANNCMPYYFTAPGLGGLVDNDDIATGIPAVDDYLASYCHRVGRPPIENWTFFVAFGLFRLAAISQGVYRRGMLGNASSERAQEFGQLARNLANQAWAMVEGS</sequence>
<protein>
    <submittedName>
        <fullName evidence="2">Phosphotransferase</fullName>
    </submittedName>
</protein>
<dbReference type="PANTHER" id="PTHR47829">
    <property type="entry name" value="HYDROLASE, PUTATIVE (AFU_ORTHOLOGUE AFUA_1G12880)-RELATED"/>
    <property type="match status" value="1"/>
</dbReference>
<dbReference type="InterPro" id="IPR011009">
    <property type="entry name" value="Kinase-like_dom_sf"/>
</dbReference>
<dbReference type="Proteomes" id="UP001595528">
    <property type="component" value="Unassembled WGS sequence"/>
</dbReference>
<dbReference type="SUPFAM" id="SSF56112">
    <property type="entry name" value="Protein kinase-like (PK-like)"/>
    <property type="match status" value="1"/>
</dbReference>
<dbReference type="InterPro" id="IPR041726">
    <property type="entry name" value="ACAD10_11_N"/>
</dbReference>
<dbReference type="InterPro" id="IPR002575">
    <property type="entry name" value="Aminoglycoside_PTrfase"/>
</dbReference>
<dbReference type="Gene3D" id="3.30.200.20">
    <property type="entry name" value="Phosphorylase Kinase, domain 1"/>
    <property type="match status" value="1"/>
</dbReference>
<evidence type="ECO:0000313" key="3">
    <source>
        <dbReference type="Proteomes" id="UP001595528"/>
    </source>
</evidence>
<evidence type="ECO:0000259" key="1">
    <source>
        <dbReference type="Pfam" id="PF01636"/>
    </source>
</evidence>
<proteinExistence type="predicted"/>
<dbReference type="PANTHER" id="PTHR47829:SF3">
    <property type="entry name" value="AMINOGLYCOSIDE PHOSPHOTRANSFERASE DOMAIN-CONTAINING PROTEIN"/>
    <property type="match status" value="1"/>
</dbReference>
<evidence type="ECO:0000313" key="2">
    <source>
        <dbReference type="EMBL" id="MFC3226409.1"/>
    </source>
</evidence>